<evidence type="ECO:0000313" key="4">
    <source>
        <dbReference type="Proteomes" id="UP000826271"/>
    </source>
</evidence>
<dbReference type="Gene3D" id="3.30.70.80">
    <property type="entry name" value="Peptidase S8 propeptide/proteinase inhibitor I9"/>
    <property type="match status" value="1"/>
</dbReference>
<evidence type="ECO:0000256" key="1">
    <source>
        <dbReference type="SAM" id="SignalP"/>
    </source>
</evidence>
<feature type="signal peptide" evidence="1">
    <location>
        <begin position="1"/>
        <end position="24"/>
    </location>
</feature>
<keyword evidence="4" id="KW-1185">Reference proteome</keyword>
<protein>
    <recommendedName>
        <fullName evidence="2">Inhibitor I9 domain-containing protein</fullName>
    </recommendedName>
</protein>
<name>A0AAV6Y0P7_9LAMI</name>
<dbReference type="EMBL" id="WHWC01000002">
    <property type="protein sequence ID" value="KAG8387320.1"/>
    <property type="molecule type" value="Genomic_DNA"/>
</dbReference>
<dbReference type="InterPro" id="IPR010259">
    <property type="entry name" value="S8pro/Inhibitor_I9"/>
</dbReference>
<comment type="caution">
    <text evidence="3">The sequence shown here is derived from an EMBL/GenBank/DDBJ whole genome shotgun (WGS) entry which is preliminary data.</text>
</comment>
<accession>A0AAV6Y0P7</accession>
<reference evidence="3" key="1">
    <citation type="submission" date="2019-10" db="EMBL/GenBank/DDBJ databases">
        <authorList>
            <person name="Zhang R."/>
            <person name="Pan Y."/>
            <person name="Wang J."/>
            <person name="Ma R."/>
            <person name="Yu S."/>
        </authorList>
    </citation>
    <scope>NUCLEOTIDE SEQUENCE</scope>
    <source>
        <strain evidence="3">LA-IB0</strain>
        <tissue evidence="3">Leaf</tissue>
    </source>
</reference>
<dbReference type="Proteomes" id="UP000826271">
    <property type="component" value="Unassembled WGS sequence"/>
</dbReference>
<sequence>MKLPNAVALALILFPWLLLASSESEKSTTYIIHMDKSSIPKAFSTHHYWYSSMLRSLAQAQTSPKIIYTYDNAFHGFSAVMSKHELEALKKFPGFISAYADDIVTPDTTPINSFLSILPLDFWPASNYGKDVSSASSTPVSGPKVQALRMME</sequence>
<evidence type="ECO:0000313" key="3">
    <source>
        <dbReference type="EMBL" id="KAG8387320.1"/>
    </source>
</evidence>
<organism evidence="3 4">
    <name type="scientific">Buddleja alternifolia</name>
    <dbReference type="NCBI Taxonomy" id="168488"/>
    <lineage>
        <taxon>Eukaryota</taxon>
        <taxon>Viridiplantae</taxon>
        <taxon>Streptophyta</taxon>
        <taxon>Embryophyta</taxon>
        <taxon>Tracheophyta</taxon>
        <taxon>Spermatophyta</taxon>
        <taxon>Magnoliopsida</taxon>
        <taxon>eudicotyledons</taxon>
        <taxon>Gunneridae</taxon>
        <taxon>Pentapetalae</taxon>
        <taxon>asterids</taxon>
        <taxon>lamiids</taxon>
        <taxon>Lamiales</taxon>
        <taxon>Scrophulariaceae</taxon>
        <taxon>Buddlejeae</taxon>
        <taxon>Buddleja</taxon>
    </lineage>
</organism>
<dbReference type="AlphaFoldDB" id="A0AAV6Y0P7"/>
<keyword evidence="1" id="KW-0732">Signal</keyword>
<gene>
    <name evidence="3" type="ORF">BUALT_Bualt02G0009000</name>
</gene>
<proteinExistence type="predicted"/>
<evidence type="ECO:0000259" key="2">
    <source>
        <dbReference type="Pfam" id="PF05922"/>
    </source>
</evidence>
<dbReference type="FunFam" id="3.30.70.80:FF:000003">
    <property type="entry name" value="Subtilisin-like protease SBT1.9"/>
    <property type="match status" value="1"/>
</dbReference>
<feature type="chain" id="PRO_5043922031" description="Inhibitor I9 domain-containing protein" evidence="1">
    <location>
        <begin position="25"/>
        <end position="152"/>
    </location>
</feature>
<feature type="domain" description="Inhibitor I9" evidence="2">
    <location>
        <begin position="29"/>
        <end position="105"/>
    </location>
</feature>
<dbReference type="InterPro" id="IPR037045">
    <property type="entry name" value="S8pro/Inhibitor_I9_sf"/>
</dbReference>
<dbReference type="Pfam" id="PF05922">
    <property type="entry name" value="Inhibitor_I9"/>
    <property type="match status" value="1"/>
</dbReference>